<dbReference type="EMBL" id="JAIFTL010000051">
    <property type="protein sequence ID" value="KAG9325006.1"/>
    <property type="molecule type" value="Genomic_DNA"/>
</dbReference>
<keyword evidence="8" id="KW-0863">Zinc-finger</keyword>
<evidence type="ECO:0000256" key="3">
    <source>
        <dbReference type="ARBA" id="ARBA00008704"/>
    </source>
</evidence>
<dbReference type="GO" id="GO:1990429">
    <property type="term" value="C:peroxisomal importomer complex"/>
    <property type="evidence" value="ECO:0007669"/>
    <property type="project" value="TreeGrafter"/>
</dbReference>
<dbReference type="InterPro" id="IPR006845">
    <property type="entry name" value="Pex_N"/>
</dbReference>
<evidence type="ECO:0000256" key="6">
    <source>
        <dbReference type="ARBA" id="ARBA00022692"/>
    </source>
</evidence>
<comment type="subcellular location">
    <subcellularLocation>
        <location evidence="1">Peroxisome membrane</location>
        <topology evidence="1">Multi-pass membrane protein</topology>
    </subcellularLocation>
</comment>
<keyword evidence="12" id="KW-0472">Membrane</keyword>
<comment type="subunit">
    <text evidence="15">Component of the PEX2-PEX10-PEX12 retrotranslocation channel, composed of PEX2, PEX10 and PEX12.</text>
</comment>
<dbReference type="SUPFAM" id="SSF57850">
    <property type="entry name" value="RING/U-box"/>
    <property type="match status" value="1"/>
</dbReference>
<comment type="similarity">
    <text evidence="3">Belongs to the pex2/pex10/pex12 family.</text>
</comment>
<evidence type="ECO:0000256" key="13">
    <source>
        <dbReference type="ARBA" id="ARBA00023140"/>
    </source>
</evidence>
<evidence type="ECO:0000256" key="9">
    <source>
        <dbReference type="ARBA" id="ARBA00022833"/>
    </source>
</evidence>
<dbReference type="GO" id="GO:0005778">
    <property type="term" value="C:peroxisomal membrane"/>
    <property type="evidence" value="ECO:0007669"/>
    <property type="project" value="UniProtKB-SubCell"/>
</dbReference>
<dbReference type="PANTHER" id="PTHR12888:SF0">
    <property type="entry name" value="PEROXISOME ASSEMBLY PROTEIN 12"/>
    <property type="match status" value="1"/>
</dbReference>
<dbReference type="CDD" id="cd16451">
    <property type="entry name" value="mRING_PEX12"/>
    <property type="match status" value="1"/>
</dbReference>
<dbReference type="PANTHER" id="PTHR12888">
    <property type="entry name" value="PEROXISOME ASSEMBLY PROTEIN 12 PEROXIN-12"/>
    <property type="match status" value="1"/>
</dbReference>
<dbReference type="GO" id="GO:0006513">
    <property type="term" value="P:protein monoubiquitination"/>
    <property type="evidence" value="ECO:0007669"/>
    <property type="project" value="TreeGrafter"/>
</dbReference>
<dbReference type="AlphaFoldDB" id="A0A9P8A9B2"/>
<keyword evidence="5" id="KW-0813">Transport</keyword>
<keyword evidence="11" id="KW-1133">Transmembrane helix</keyword>
<evidence type="ECO:0000313" key="17">
    <source>
        <dbReference type="EMBL" id="KAG9325006.1"/>
    </source>
</evidence>
<dbReference type="GO" id="GO:0008270">
    <property type="term" value="F:zinc ion binding"/>
    <property type="evidence" value="ECO:0007669"/>
    <property type="project" value="UniProtKB-KW"/>
</dbReference>
<evidence type="ECO:0000256" key="15">
    <source>
        <dbReference type="ARBA" id="ARBA00034505"/>
    </source>
</evidence>
<evidence type="ECO:0000259" key="16">
    <source>
        <dbReference type="Pfam" id="PF04757"/>
    </source>
</evidence>
<dbReference type="GO" id="GO:0004842">
    <property type="term" value="F:ubiquitin-protein transferase activity"/>
    <property type="evidence" value="ECO:0007669"/>
    <property type="project" value="TreeGrafter"/>
</dbReference>
<name>A0A9P8A9B2_MORAP</name>
<keyword evidence="9" id="KW-0862">Zinc</keyword>
<evidence type="ECO:0000256" key="4">
    <source>
        <dbReference type="ARBA" id="ARBA00018980"/>
    </source>
</evidence>
<feature type="domain" description="Pex N-terminal" evidence="16">
    <location>
        <begin position="62"/>
        <end position="336"/>
    </location>
</feature>
<dbReference type="GO" id="GO:0016562">
    <property type="term" value="P:protein import into peroxisome matrix, receptor recycling"/>
    <property type="evidence" value="ECO:0007669"/>
    <property type="project" value="UniProtKB-ARBA"/>
</dbReference>
<evidence type="ECO:0000256" key="1">
    <source>
        <dbReference type="ARBA" id="ARBA00004585"/>
    </source>
</evidence>
<evidence type="ECO:0000256" key="12">
    <source>
        <dbReference type="ARBA" id="ARBA00023136"/>
    </source>
</evidence>
<sequence>MSLSCTAFSPAREVTLNRRAADSLRLTPPQDKHIHTTMEFMSNLGGGSQADRPSLFELIAQDKMREMLEPALRYVIAVYAQRYPRYLIRIVNRYEEFYAVLMFFVERHYLREYGASFAENFYGLKRVRAPRVVKQAKVNIDEESVAAAAAEAVAITSLPGSNKLRERDIRKSLLFLIGLPYVKCKLDEYYEKISGGEAARLFGDEFTQEEEDLTGQPLLVRSKAMAIMAFKKGYPFVNALYQLSILAHYIGYLYNKTPFYSPWLRLIGIEVKRMSAADYRDIQQKAKRTPTRTSNSLIQSIQNNVLGLLSGSLDFLKVLLPMSIFFFKFLEWWYQSDYYRKASTAGDSAEVPPPERVKPHPEGIPLPRTANLCPLCLKTITNPTALTSGYVYCYPCAYKQVEDHGRCPVTLMRCQTDDLRKLYNDAGM</sequence>
<evidence type="ECO:0000313" key="18">
    <source>
        <dbReference type="Proteomes" id="UP000717515"/>
    </source>
</evidence>
<keyword evidence="13" id="KW-0576">Peroxisome</keyword>
<dbReference type="Pfam" id="PF04757">
    <property type="entry name" value="Pex2_Pex12"/>
    <property type="match status" value="1"/>
</dbReference>
<dbReference type="Proteomes" id="UP000717515">
    <property type="component" value="Unassembled WGS sequence"/>
</dbReference>
<dbReference type="InterPro" id="IPR013083">
    <property type="entry name" value="Znf_RING/FYVE/PHD"/>
</dbReference>
<dbReference type="InterPro" id="IPR017375">
    <property type="entry name" value="PEX12"/>
</dbReference>
<accession>A0A9P8A9B2</accession>
<keyword evidence="6" id="KW-0812">Transmembrane</keyword>
<evidence type="ECO:0000256" key="14">
    <source>
        <dbReference type="ARBA" id="ARBA00029692"/>
    </source>
</evidence>
<reference evidence="17" key="1">
    <citation type="submission" date="2021-07" db="EMBL/GenBank/DDBJ databases">
        <title>Draft genome of Mortierella alpina, strain LL118, isolated from an aspen leaf litter sample.</title>
        <authorList>
            <person name="Yang S."/>
            <person name="Vinatzer B.A."/>
        </authorList>
    </citation>
    <scope>NUCLEOTIDE SEQUENCE</scope>
    <source>
        <strain evidence="17">LL118</strain>
    </source>
</reference>
<evidence type="ECO:0000256" key="5">
    <source>
        <dbReference type="ARBA" id="ARBA00022448"/>
    </source>
</evidence>
<evidence type="ECO:0000256" key="7">
    <source>
        <dbReference type="ARBA" id="ARBA00022723"/>
    </source>
</evidence>
<comment type="pathway">
    <text evidence="2">Protein modification; protein ubiquitination.</text>
</comment>
<evidence type="ECO:0000256" key="10">
    <source>
        <dbReference type="ARBA" id="ARBA00022927"/>
    </source>
</evidence>
<keyword evidence="10" id="KW-0653">Protein transport</keyword>
<gene>
    <name evidence="17" type="ORF">KVV02_000515</name>
</gene>
<keyword evidence="7" id="KW-0479">Metal-binding</keyword>
<evidence type="ECO:0000256" key="2">
    <source>
        <dbReference type="ARBA" id="ARBA00004906"/>
    </source>
</evidence>
<organism evidence="17 18">
    <name type="scientific">Mortierella alpina</name>
    <name type="common">Oleaginous fungus</name>
    <name type="synonym">Mortierella renispora</name>
    <dbReference type="NCBI Taxonomy" id="64518"/>
    <lineage>
        <taxon>Eukaryota</taxon>
        <taxon>Fungi</taxon>
        <taxon>Fungi incertae sedis</taxon>
        <taxon>Mucoromycota</taxon>
        <taxon>Mortierellomycotina</taxon>
        <taxon>Mortierellomycetes</taxon>
        <taxon>Mortierellales</taxon>
        <taxon>Mortierellaceae</taxon>
        <taxon>Mortierella</taxon>
    </lineage>
</organism>
<dbReference type="PIRSF" id="PIRSF038074">
    <property type="entry name" value="Peroxisome_assembly_p12"/>
    <property type="match status" value="1"/>
</dbReference>
<comment type="caution">
    <text evidence="17">The sequence shown here is derived from an EMBL/GenBank/DDBJ whole genome shotgun (WGS) entry which is preliminary data.</text>
</comment>
<dbReference type="Gene3D" id="3.30.40.10">
    <property type="entry name" value="Zinc/RING finger domain, C3HC4 (zinc finger)"/>
    <property type="match status" value="1"/>
</dbReference>
<proteinExistence type="inferred from homology"/>
<evidence type="ECO:0000256" key="8">
    <source>
        <dbReference type="ARBA" id="ARBA00022771"/>
    </source>
</evidence>
<protein>
    <recommendedName>
        <fullName evidence="4">Peroxisome assembly protein 12</fullName>
    </recommendedName>
    <alternativeName>
        <fullName evidence="14">Peroxin-12</fullName>
    </alternativeName>
</protein>
<evidence type="ECO:0000256" key="11">
    <source>
        <dbReference type="ARBA" id="ARBA00022989"/>
    </source>
</evidence>